<proteinExistence type="predicted"/>
<dbReference type="InterPro" id="IPR000595">
    <property type="entry name" value="cNMP-bd_dom"/>
</dbReference>
<dbReference type="GO" id="GO:0005516">
    <property type="term" value="F:calmodulin binding"/>
    <property type="evidence" value="ECO:0007669"/>
    <property type="project" value="UniProtKB-KW"/>
</dbReference>
<dbReference type="FunFam" id="1.10.1200.260:FF:000003">
    <property type="entry name" value="Potassium voltage-gated channel subfamily H member 1"/>
    <property type="match status" value="1"/>
</dbReference>
<dbReference type="Gene3D" id="2.60.120.10">
    <property type="entry name" value="Jelly Rolls"/>
    <property type="match status" value="1"/>
</dbReference>
<sequence>MAGGRRGLVAPQNTFLENIVRRSNDTNFVLGNAQIVDWPIVYSNDGFCKLSGYQRAEVMQKSRTPVWFFVKIAPIRNEQEKVVLFLCTFSDITAFKQPIEDDSSKGWGKFARLTRALTSSRGVLQQLQPTVHKGENVHKHSRLAEVLQLGSDILPQYKQETPKTPPHIILHYCLFKTTWDWVILILTFYTAIMVPYNVSFKTKQNNVTWLVVDSIVDVIFLVDIVLNFHTTFVGPAGEVISDPKLIRMNYLKTWFVIDLLSCLPYDVINAFENVDEGISSLFSSLKVVRLLRLGRVARKLDHYIEYGAAVLVLLVCVFGLAAHWLACIWYSIGDYEVIDEETNVVRMDSWLYILAETMGRPYRFNTSGSGKWEGGPNKDSVYITSLYFTMTSLTSIGFGNIAPTTDGEKIFAVAMMMIGSLLYATIFGNVTTIFQQMYANTNRYHEMINSVRDFLKLYQVPKGLSERVMDYIASTWSMSRGIDTEKVLQICPKDMRADICVHLNRKVFKEHPAFRLASDGCLRALAMEFQTIHCAPGDLIYHAGESVDSLCFVVSGSLEVIQDDEVVAILGKGDVFGDVFWKEVTLAQACANVRALTYCDLHVIKRDALQKVLEFYTAFANHFSRNLLLTYNLRKRIVFRKISDVKREEEERQRRKNEAPLNLPPDHPVRKLFQRFRQQKEARMATGKPESDEQDVEKGPVYVDIPMAKAAITTTSIVTVTESPATPSSSVPSPSTPPSCLPSDTAKLQVPSPISLAGIRPAEPAKVKGWGRFKESMAKADNWNKVSKAESMETLPERTTVHESQTSLKKTDSCDSGITKSDLRLDKVGEFRMTPQDRSPAQPPETRHAFYPIPEQTLQASLQELKLELKDDLKNLNVRMSGLEAQLEEALKLLKSRNSSTGSPQPLFDISRPGSPELDKEDIFS</sequence>
<dbReference type="InterPro" id="IPR050818">
    <property type="entry name" value="KCNH_animal-type"/>
</dbReference>
<evidence type="ECO:0000256" key="4">
    <source>
        <dbReference type="ARBA" id="ARBA00022553"/>
    </source>
</evidence>
<feature type="region of interest" description="Disordered" evidence="17">
    <location>
        <begin position="896"/>
        <end position="925"/>
    </location>
</feature>
<feature type="region of interest" description="Disordered" evidence="17">
    <location>
        <begin position="678"/>
        <end position="698"/>
    </location>
</feature>
<dbReference type="PRINTS" id="PR01464">
    <property type="entry name" value="EAGCHANNEL"/>
</dbReference>
<keyword evidence="14" id="KW-0407">Ion channel</keyword>
<dbReference type="FunFam" id="1.10.287.70:FF:000035">
    <property type="entry name" value="Potassium voltage-gated channel, subfamily H (Eag-related), member 1"/>
    <property type="match status" value="1"/>
</dbReference>
<dbReference type="SMART" id="SM00100">
    <property type="entry name" value="cNMP"/>
    <property type="match status" value="1"/>
</dbReference>
<gene>
    <name evidence="21" type="primary">KCNH1</name>
    <name evidence="21" type="synonym">kcnh1a</name>
</gene>
<keyword evidence="9" id="KW-0630">Potassium</keyword>
<dbReference type="Ensembl" id="ENSNFUT00015011208.1">
    <property type="protein sequence ID" value="ENSNFUP00015010667.1"/>
    <property type="gene ID" value="ENSNFUG00015005129.1"/>
</dbReference>
<protein>
    <submittedName>
        <fullName evidence="21">Potassium voltage-gated channel, subfamily H (eag-related), member 1a</fullName>
    </submittedName>
</protein>
<evidence type="ECO:0000256" key="1">
    <source>
        <dbReference type="ARBA" id="ARBA00004141"/>
    </source>
</evidence>
<reference evidence="21" key="3">
    <citation type="submission" date="2025-09" db="UniProtKB">
        <authorList>
            <consortium name="Ensembl"/>
        </authorList>
    </citation>
    <scope>IDENTIFICATION</scope>
</reference>
<feature type="compositionally biased region" description="Low complexity" evidence="17">
    <location>
        <begin position="722"/>
        <end position="733"/>
    </location>
</feature>
<keyword evidence="4" id="KW-0597">Phosphoprotein</keyword>
<dbReference type="Gene3D" id="3.30.450.20">
    <property type="entry name" value="PAS domain"/>
    <property type="match status" value="2"/>
</dbReference>
<evidence type="ECO:0000256" key="17">
    <source>
        <dbReference type="SAM" id="MobiDB-lite"/>
    </source>
</evidence>
<evidence type="ECO:0000256" key="18">
    <source>
        <dbReference type="SAM" id="Phobius"/>
    </source>
</evidence>
<feature type="transmembrane region" description="Helical" evidence="18">
    <location>
        <begin position="380"/>
        <end position="398"/>
    </location>
</feature>
<keyword evidence="10 18" id="KW-1133">Transmembrane helix</keyword>
<feature type="region of interest" description="Disordered" evidence="17">
    <location>
        <begin position="722"/>
        <end position="746"/>
    </location>
</feature>
<evidence type="ECO:0000256" key="8">
    <source>
        <dbReference type="ARBA" id="ARBA00022882"/>
    </source>
</evidence>
<feature type="coiled-coil region" evidence="16">
    <location>
        <begin position="855"/>
        <end position="893"/>
    </location>
</feature>
<dbReference type="SUPFAM" id="SSF55785">
    <property type="entry name" value="PYP-like sensor domain (PAS domain)"/>
    <property type="match status" value="1"/>
</dbReference>
<dbReference type="InterPro" id="IPR003949">
    <property type="entry name" value="K_chnl_volt-dep_EAG"/>
</dbReference>
<dbReference type="PANTHER" id="PTHR10217:SF530">
    <property type="entry name" value="POTASSIUM VOLTAGE-GATED CHANNEL SUBFAMILY H MEMBER 1"/>
    <property type="match status" value="1"/>
</dbReference>
<evidence type="ECO:0000256" key="16">
    <source>
        <dbReference type="SAM" id="Coils"/>
    </source>
</evidence>
<dbReference type="Gene3D" id="1.10.1200.260">
    <property type="match status" value="1"/>
</dbReference>
<evidence type="ECO:0000259" key="19">
    <source>
        <dbReference type="PROSITE" id="PS50042"/>
    </source>
</evidence>
<keyword evidence="2" id="KW-0813">Transport</keyword>
<dbReference type="AlphaFoldDB" id="A0A8C6NM15"/>
<feature type="transmembrane region" description="Helical" evidence="18">
    <location>
        <begin position="308"/>
        <end position="332"/>
    </location>
</feature>
<dbReference type="InterPro" id="IPR005821">
    <property type="entry name" value="Ion_trans_dom"/>
</dbReference>
<evidence type="ECO:0000256" key="15">
    <source>
        <dbReference type="ARBA" id="ARBA00034430"/>
    </source>
</evidence>
<dbReference type="SMART" id="SM00086">
    <property type="entry name" value="PAC"/>
    <property type="match status" value="1"/>
</dbReference>
<feature type="compositionally biased region" description="Polar residues" evidence="17">
    <location>
        <begin position="802"/>
        <end position="819"/>
    </location>
</feature>
<keyword evidence="8" id="KW-0851">Voltage-gated channel</keyword>
<evidence type="ECO:0000256" key="12">
    <source>
        <dbReference type="ARBA" id="ARBA00023136"/>
    </source>
</evidence>
<keyword evidence="6" id="KW-0631">Potassium channel</keyword>
<dbReference type="PANTHER" id="PTHR10217">
    <property type="entry name" value="VOLTAGE AND LIGAND GATED POTASSIUM CHANNEL"/>
    <property type="match status" value="1"/>
</dbReference>
<dbReference type="InterPro" id="IPR001610">
    <property type="entry name" value="PAC"/>
</dbReference>
<dbReference type="InterPro" id="IPR035965">
    <property type="entry name" value="PAS-like_dom_sf"/>
</dbReference>
<keyword evidence="12 18" id="KW-0472">Membrane</keyword>
<accession>A0A8C6NM15</accession>
<dbReference type="SUPFAM" id="SSF81324">
    <property type="entry name" value="Voltage-gated potassium channels"/>
    <property type="match status" value="1"/>
</dbReference>
<keyword evidence="11" id="KW-0406">Ion transport</keyword>
<dbReference type="InterPro" id="IPR003938">
    <property type="entry name" value="K_chnl_volt-dep_EAG/ELK/ERG"/>
</dbReference>
<dbReference type="InterPro" id="IPR000700">
    <property type="entry name" value="PAS-assoc_C"/>
</dbReference>
<feature type="transmembrane region" description="Helical" evidence="18">
    <location>
        <begin position="179"/>
        <end position="198"/>
    </location>
</feature>
<dbReference type="Gene3D" id="1.10.287.70">
    <property type="match status" value="1"/>
</dbReference>
<keyword evidence="7" id="KW-0112">Calmodulin-binding</keyword>
<feature type="transmembrane region" description="Helical" evidence="18">
    <location>
        <begin position="410"/>
        <end position="434"/>
    </location>
</feature>
<keyword evidence="5 18" id="KW-0812">Transmembrane</keyword>
<name>A0A8C6NM15_NOTFU</name>
<dbReference type="GO" id="GO:0008076">
    <property type="term" value="C:voltage-gated potassium channel complex"/>
    <property type="evidence" value="ECO:0007669"/>
    <property type="project" value="TreeGrafter"/>
</dbReference>
<reference evidence="21" key="1">
    <citation type="submission" date="2014-08" db="EMBL/GenBank/DDBJ databases">
        <authorList>
            <person name="Senf B."/>
            <person name="Petzold A."/>
            <person name="Downie B.R."/>
            <person name="Koch P."/>
            <person name="Platzer M."/>
        </authorList>
    </citation>
    <scope>NUCLEOTIDE SEQUENCE [LARGE SCALE GENOMIC DNA]</scope>
    <source>
        <strain evidence="21">GRZ</strain>
    </source>
</reference>
<evidence type="ECO:0000256" key="10">
    <source>
        <dbReference type="ARBA" id="ARBA00022989"/>
    </source>
</evidence>
<evidence type="ECO:0000256" key="5">
    <source>
        <dbReference type="ARBA" id="ARBA00022692"/>
    </source>
</evidence>
<organism evidence="21 22">
    <name type="scientific">Nothobranchius furzeri</name>
    <name type="common">Turquoise killifish</name>
    <dbReference type="NCBI Taxonomy" id="105023"/>
    <lineage>
        <taxon>Eukaryota</taxon>
        <taxon>Metazoa</taxon>
        <taxon>Chordata</taxon>
        <taxon>Craniata</taxon>
        <taxon>Vertebrata</taxon>
        <taxon>Euteleostomi</taxon>
        <taxon>Actinopterygii</taxon>
        <taxon>Neopterygii</taxon>
        <taxon>Teleostei</taxon>
        <taxon>Neoteleostei</taxon>
        <taxon>Acanthomorphata</taxon>
        <taxon>Ovalentaria</taxon>
        <taxon>Atherinomorphae</taxon>
        <taxon>Cyprinodontiformes</taxon>
        <taxon>Nothobranchiidae</taxon>
        <taxon>Nothobranchius</taxon>
    </lineage>
</organism>
<dbReference type="Pfam" id="PF00027">
    <property type="entry name" value="cNMP_binding"/>
    <property type="match status" value="1"/>
</dbReference>
<dbReference type="InterPro" id="IPR014710">
    <property type="entry name" value="RmlC-like_jellyroll"/>
</dbReference>
<feature type="domain" description="Cyclic nucleotide-binding" evidence="19">
    <location>
        <begin position="526"/>
        <end position="613"/>
    </location>
</feature>
<evidence type="ECO:0000313" key="21">
    <source>
        <dbReference type="Ensembl" id="ENSNFUP00015010667.1"/>
    </source>
</evidence>
<dbReference type="FunFam" id="2.60.120.10:FF:000009">
    <property type="entry name" value="Potassium voltage-gated channel subfamily H member 1"/>
    <property type="match status" value="1"/>
</dbReference>
<dbReference type="Pfam" id="PF00520">
    <property type="entry name" value="Ion_trans"/>
    <property type="match status" value="1"/>
</dbReference>
<evidence type="ECO:0000256" key="2">
    <source>
        <dbReference type="ARBA" id="ARBA00022448"/>
    </source>
</evidence>
<keyword evidence="22" id="KW-1185">Reference proteome</keyword>
<feature type="domain" description="PAC" evidence="20">
    <location>
        <begin position="52"/>
        <end position="104"/>
    </location>
</feature>
<dbReference type="PRINTS" id="PR01463">
    <property type="entry name" value="EAGCHANLFMLY"/>
</dbReference>
<dbReference type="InterPro" id="IPR018490">
    <property type="entry name" value="cNMP-bd_dom_sf"/>
</dbReference>
<evidence type="ECO:0000256" key="11">
    <source>
        <dbReference type="ARBA" id="ARBA00023065"/>
    </source>
</evidence>
<dbReference type="InterPro" id="IPR000014">
    <property type="entry name" value="PAS"/>
</dbReference>
<evidence type="ECO:0000256" key="3">
    <source>
        <dbReference type="ARBA" id="ARBA00022538"/>
    </source>
</evidence>
<evidence type="ECO:0000313" key="22">
    <source>
        <dbReference type="Proteomes" id="UP000694548"/>
    </source>
</evidence>
<dbReference type="GO" id="GO:0005251">
    <property type="term" value="F:delayed rectifier potassium channel activity"/>
    <property type="evidence" value="ECO:0007669"/>
    <property type="project" value="TreeGrafter"/>
</dbReference>
<evidence type="ECO:0000256" key="13">
    <source>
        <dbReference type="ARBA" id="ARBA00023180"/>
    </source>
</evidence>
<keyword evidence="16" id="KW-0175">Coiled coil</keyword>
<comment type="subcellular location">
    <subcellularLocation>
        <location evidence="1">Membrane</location>
        <topology evidence="1">Multi-pass membrane protein</topology>
    </subcellularLocation>
</comment>
<dbReference type="SUPFAM" id="SSF51206">
    <property type="entry name" value="cAMP-binding domain-like"/>
    <property type="match status" value="1"/>
</dbReference>
<reference evidence="21" key="2">
    <citation type="submission" date="2025-08" db="UniProtKB">
        <authorList>
            <consortium name="Ensembl"/>
        </authorList>
    </citation>
    <scope>IDENTIFICATION</scope>
</reference>
<evidence type="ECO:0000256" key="7">
    <source>
        <dbReference type="ARBA" id="ARBA00022860"/>
    </source>
</evidence>
<dbReference type="GO" id="GO:0042391">
    <property type="term" value="P:regulation of membrane potential"/>
    <property type="evidence" value="ECO:0007669"/>
    <property type="project" value="TreeGrafter"/>
</dbReference>
<dbReference type="CDD" id="cd00038">
    <property type="entry name" value="CAP_ED"/>
    <property type="match status" value="1"/>
</dbReference>
<comment type="catalytic activity">
    <reaction evidence="15">
        <text>K(+)(in) = K(+)(out)</text>
        <dbReference type="Rhea" id="RHEA:29463"/>
        <dbReference type="ChEBI" id="CHEBI:29103"/>
    </reaction>
</comment>
<feature type="region of interest" description="Disordered" evidence="17">
    <location>
        <begin position="797"/>
        <end position="820"/>
    </location>
</feature>
<evidence type="ECO:0000256" key="14">
    <source>
        <dbReference type="ARBA" id="ARBA00023303"/>
    </source>
</evidence>
<evidence type="ECO:0000259" key="20">
    <source>
        <dbReference type="PROSITE" id="PS50113"/>
    </source>
</evidence>
<dbReference type="PROSITE" id="PS50113">
    <property type="entry name" value="PAC"/>
    <property type="match status" value="1"/>
</dbReference>
<keyword evidence="3" id="KW-0633">Potassium transport</keyword>
<dbReference type="Pfam" id="PF13426">
    <property type="entry name" value="PAS_9"/>
    <property type="match status" value="1"/>
</dbReference>
<dbReference type="Proteomes" id="UP000694548">
    <property type="component" value="Chromosome sgr03"/>
</dbReference>
<dbReference type="GeneTree" id="ENSGT00940000155793"/>
<keyword evidence="13" id="KW-0325">Glycoprotein</keyword>
<evidence type="ECO:0000256" key="6">
    <source>
        <dbReference type="ARBA" id="ARBA00022826"/>
    </source>
</evidence>
<evidence type="ECO:0000256" key="9">
    <source>
        <dbReference type="ARBA" id="ARBA00022958"/>
    </source>
</evidence>
<dbReference type="PROSITE" id="PS50042">
    <property type="entry name" value="CNMP_BINDING_3"/>
    <property type="match status" value="1"/>
</dbReference>